<dbReference type="RefSeq" id="XP_032834537.1">
    <property type="nucleotide sequence ID" value="XM_032978646.1"/>
</dbReference>
<protein>
    <submittedName>
        <fullName evidence="4">THAP domain-containing protein 4 isoform X1</fullName>
    </submittedName>
    <submittedName>
        <fullName evidence="5">THAP domain-containing protein 4 isoform X2</fullName>
    </submittedName>
</protein>
<evidence type="ECO:0000313" key="3">
    <source>
        <dbReference type="Proteomes" id="UP001318040"/>
    </source>
</evidence>
<reference evidence="4 5" key="1">
    <citation type="submission" date="2025-04" db="UniProtKB">
        <authorList>
            <consortium name="RefSeq"/>
        </authorList>
    </citation>
    <scope>IDENTIFICATION</scope>
    <source>
        <tissue evidence="4 5">Sperm</tissue>
    </source>
</reference>
<dbReference type="KEGG" id="pmrn:116956803"/>
<evidence type="ECO:0000259" key="2">
    <source>
        <dbReference type="Pfam" id="PF08768"/>
    </source>
</evidence>
<feature type="domain" description="THAP4-like heme-binding" evidence="2">
    <location>
        <begin position="15"/>
        <end position="173"/>
    </location>
</feature>
<dbReference type="InterPro" id="IPR014878">
    <property type="entry name" value="THAP4-like_heme-bd"/>
</dbReference>
<name>A0AAJ7UDN1_PETMA</name>
<evidence type="ECO:0000256" key="1">
    <source>
        <dbReference type="ARBA" id="ARBA00036993"/>
    </source>
</evidence>
<dbReference type="PANTHER" id="PTHR15854">
    <property type="entry name" value="THAP4 PROTEIN"/>
    <property type="match status" value="1"/>
</dbReference>
<sequence>MASKSDEGPPPHASLRGLLWLLGAWESQPAGEGLYPPGVAPFSFRETATFTHTGQPLLEYTFYASHVESGRPMHRETGFLKPAPAEANNHHNRIAIINAQNTGLVEVGEGQVDGESLTVTSHTLGRTTFNKQPHVTQIQRILRLTAQGELEHVVSMATETSPLQQHLHTTYRRRGNPAQSP</sequence>
<dbReference type="InterPro" id="IPR012674">
    <property type="entry name" value="Calycin"/>
</dbReference>
<keyword evidence="3" id="KW-1185">Reference proteome</keyword>
<gene>
    <name evidence="4 5" type="primary">THAP4</name>
</gene>
<dbReference type="Pfam" id="PF08768">
    <property type="entry name" value="THAP4_heme-bd"/>
    <property type="match status" value="1"/>
</dbReference>
<dbReference type="InterPro" id="IPR045165">
    <property type="entry name" value="Nitrobindin"/>
</dbReference>
<dbReference type="SUPFAM" id="SSF50814">
    <property type="entry name" value="Lipocalins"/>
    <property type="match status" value="1"/>
</dbReference>
<dbReference type="CDD" id="cd07828">
    <property type="entry name" value="lipocalin_heme-bd-THAP4-like"/>
    <property type="match status" value="1"/>
</dbReference>
<accession>A0AAJ7UDN1</accession>
<dbReference type="Gene3D" id="2.40.128.20">
    <property type="match status" value="1"/>
</dbReference>
<dbReference type="AlphaFoldDB" id="A0AAJ7UDN1"/>
<dbReference type="PANTHER" id="PTHR15854:SF4">
    <property type="entry name" value="PEROXYNITRITE ISOMERASE THAP4"/>
    <property type="match status" value="1"/>
</dbReference>
<dbReference type="Proteomes" id="UP001318040">
    <property type="component" value="Chromosome 67"/>
</dbReference>
<dbReference type="RefSeq" id="XP_032834536.1">
    <property type="nucleotide sequence ID" value="XM_032978645.1"/>
</dbReference>
<evidence type="ECO:0000313" key="4">
    <source>
        <dbReference type="RefSeq" id="XP_032834536.1"/>
    </source>
</evidence>
<organism evidence="3 4">
    <name type="scientific">Petromyzon marinus</name>
    <name type="common">Sea lamprey</name>
    <dbReference type="NCBI Taxonomy" id="7757"/>
    <lineage>
        <taxon>Eukaryota</taxon>
        <taxon>Metazoa</taxon>
        <taxon>Chordata</taxon>
        <taxon>Craniata</taxon>
        <taxon>Vertebrata</taxon>
        <taxon>Cyclostomata</taxon>
        <taxon>Hyperoartia</taxon>
        <taxon>Petromyzontiformes</taxon>
        <taxon>Petromyzontidae</taxon>
        <taxon>Petromyzon</taxon>
    </lineage>
</organism>
<dbReference type="CTD" id="51078"/>
<evidence type="ECO:0000313" key="5">
    <source>
        <dbReference type="RefSeq" id="XP_032834537.1"/>
    </source>
</evidence>
<proteinExistence type="predicted"/>
<comment type="catalytic activity">
    <reaction evidence="1">
        <text>peroxynitrite = nitrate</text>
        <dbReference type="Rhea" id="RHEA:63116"/>
        <dbReference type="ChEBI" id="CHEBI:17632"/>
        <dbReference type="ChEBI" id="CHEBI:25941"/>
    </reaction>
    <physiologicalReaction direction="left-to-right" evidence="1">
        <dbReference type="Rhea" id="RHEA:63117"/>
    </physiologicalReaction>
</comment>